<dbReference type="Pfam" id="PF17765">
    <property type="entry name" value="MLTR_LBD"/>
    <property type="match status" value="1"/>
</dbReference>
<organism evidence="2 3">
    <name type="scientific">Streptomyces griseochromogenes</name>
    <dbReference type="NCBI Taxonomy" id="68214"/>
    <lineage>
        <taxon>Bacteria</taxon>
        <taxon>Bacillati</taxon>
        <taxon>Actinomycetota</taxon>
        <taxon>Actinomycetes</taxon>
        <taxon>Kitasatosporales</taxon>
        <taxon>Streptomycetaceae</taxon>
        <taxon>Streptomyces</taxon>
    </lineage>
</organism>
<dbReference type="SMART" id="SM00530">
    <property type="entry name" value="HTH_XRE"/>
    <property type="match status" value="1"/>
</dbReference>
<name>A0ABS4M6T2_9ACTN</name>
<reference evidence="2 3" key="1">
    <citation type="submission" date="2021-03" db="EMBL/GenBank/DDBJ databases">
        <title>Genomic Encyclopedia of Type Strains, Phase IV (KMG-IV): sequencing the most valuable type-strain genomes for metagenomic binning, comparative biology and taxonomic classification.</title>
        <authorList>
            <person name="Goeker M."/>
        </authorList>
    </citation>
    <scope>NUCLEOTIDE SEQUENCE [LARGE SCALE GENOMIC DNA]</scope>
    <source>
        <strain evidence="2 3">DSM 40499</strain>
    </source>
</reference>
<evidence type="ECO:0000313" key="2">
    <source>
        <dbReference type="EMBL" id="MBP2055355.1"/>
    </source>
</evidence>
<feature type="domain" description="HTH cro/C1-type" evidence="1">
    <location>
        <begin position="11"/>
        <end position="62"/>
    </location>
</feature>
<accession>A0ABS4M6T2</accession>
<sequence>MPGLTARYGTRRRKGLTQAEVAYLAGVTEGWYSRLERGVPDGYSDEFLDSLVRILGLDDAQRTHLFLEVTGREPAPRCRPDANTIDPVVSHIVHSLPWPAYTYDPRWDIRVFNKAAARDFPWMLHGVNVMIWALTYPEARFQLIDWEETWAKPMASQLRIAWRTNPHDPRLAEVVQHIKDADPVAGRILEHDVTTVTHPDGDRRRLYLPHQDEEVEVEFVAFSRLGNNIRLMVVMPADIAQHAKEAMPSTIASVLDGTPETPASA</sequence>
<dbReference type="Gene3D" id="1.10.260.40">
    <property type="entry name" value="lambda repressor-like DNA-binding domains"/>
    <property type="match status" value="1"/>
</dbReference>
<dbReference type="SUPFAM" id="SSF47413">
    <property type="entry name" value="lambda repressor-like DNA-binding domains"/>
    <property type="match status" value="1"/>
</dbReference>
<dbReference type="PANTHER" id="PTHR35010">
    <property type="entry name" value="BLL4672 PROTEIN-RELATED"/>
    <property type="match status" value="1"/>
</dbReference>
<dbReference type="Pfam" id="PF13560">
    <property type="entry name" value="HTH_31"/>
    <property type="match status" value="1"/>
</dbReference>
<dbReference type="Proteomes" id="UP001519309">
    <property type="component" value="Unassembled WGS sequence"/>
</dbReference>
<dbReference type="InterPro" id="IPR041413">
    <property type="entry name" value="MLTR_LBD"/>
</dbReference>
<gene>
    <name evidence="2" type="ORF">J2Z21_008369</name>
</gene>
<dbReference type="PROSITE" id="PS50943">
    <property type="entry name" value="HTH_CROC1"/>
    <property type="match status" value="1"/>
</dbReference>
<dbReference type="CDD" id="cd00093">
    <property type="entry name" value="HTH_XRE"/>
    <property type="match status" value="1"/>
</dbReference>
<dbReference type="InterPro" id="IPR010982">
    <property type="entry name" value="Lambda_DNA-bd_dom_sf"/>
</dbReference>
<evidence type="ECO:0000259" key="1">
    <source>
        <dbReference type="PROSITE" id="PS50943"/>
    </source>
</evidence>
<dbReference type="InterPro" id="IPR001387">
    <property type="entry name" value="Cro/C1-type_HTH"/>
</dbReference>
<proteinExistence type="predicted"/>
<dbReference type="PANTHER" id="PTHR35010:SF2">
    <property type="entry name" value="BLL4672 PROTEIN"/>
    <property type="match status" value="1"/>
</dbReference>
<dbReference type="EMBL" id="JAGGLP010000029">
    <property type="protein sequence ID" value="MBP2055355.1"/>
    <property type="molecule type" value="Genomic_DNA"/>
</dbReference>
<evidence type="ECO:0000313" key="3">
    <source>
        <dbReference type="Proteomes" id="UP001519309"/>
    </source>
</evidence>
<dbReference type="Gene3D" id="3.30.450.180">
    <property type="match status" value="1"/>
</dbReference>
<keyword evidence="3" id="KW-1185">Reference proteome</keyword>
<protein>
    <submittedName>
        <fullName evidence="2">Transcriptional regulator with XRE-family HTH domain</fullName>
    </submittedName>
</protein>
<comment type="caution">
    <text evidence="2">The sequence shown here is derived from an EMBL/GenBank/DDBJ whole genome shotgun (WGS) entry which is preliminary data.</text>
</comment>